<proteinExistence type="predicted"/>
<dbReference type="GO" id="GO:0003676">
    <property type="term" value="F:nucleic acid binding"/>
    <property type="evidence" value="ECO:0007669"/>
    <property type="project" value="InterPro"/>
</dbReference>
<reference evidence="1" key="1">
    <citation type="submission" date="2021-03" db="EMBL/GenBank/DDBJ databases">
        <title>Draft genome sequence of rust myrtle Austropuccinia psidii MF-1, a brazilian biotype.</title>
        <authorList>
            <person name="Quecine M.C."/>
            <person name="Pachon D.M.R."/>
            <person name="Bonatelli M.L."/>
            <person name="Correr F.H."/>
            <person name="Franceschini L.M."/>
            <person name="Leite T.F."/>
            <person name="Margarido G.R.A."/>
            <person name="Almeida C.A."/>
            <person name="Ferrarezi J.A."/>
            <person name="Labate C.A."/>
        </authorList>
    </citation>
    <scope>NUCLEOTIDE SEQUENCE</scope>
    <source>
        <strain evidence="1">MF-1</strain>
    </source>
</reference>
<keyword evidence="2" id="KW-1185">Reference proteome</keyword>
<dbReference type="InterPro" id="IPR036397">
    <property type="entry name" value="RNaseH_sf"/>
</dbReference>
<protein>
    <recommendedName>
        <fullName evidence="3">Integrase catalytic domain-containing protein</fullName>
    </recommendedName>
</protein>
<dbReference type="EMBL" id="AVOT02002380">
    <property type="protein sequence ID" value="MBW0470155.1"/>
    <property type="molecule type" value="Genomic_DNA"/>
</dbReference>
<comment type="caution">
    <text evidence="1">The sequence shown here is derived from an EMBL/GenBank/DDBJ whole genome shotgun (WGS) entry which is preliminary data.</text>
</comment>
<dbReference type="Proteomes" id="UP000765509">
    <property type="component" value="Unassembled WGS sequence"/>
</dbReference>
<sequence length="109" mass="12809">MQELKFQWKIFHMDWVTALPLGGDRIFYAFLVLVDGYSKATLFLSFHEDDPAMDTAKMIWNRAIRNKGLFQNIISDRDPKLTPALWTNPNKVFSQMYHSKKHITLKMMG</sequence>
<dbReference type="AlphaFoldDB" id="A0A9Q3GKB9"/>
<organism evidence="1 2">
    <name type="scientific">Austropuccinia psidii MF-1</name>
    <dbReference type="NCBI Taxonomy" id="1389203"/>
    <lineage>
        <taxon>Eukaryota</taxon>
        <taxon>Fungi</taxon>
        <taxon>Dikarya</taxon>
        <taxon>Basidiomycota</taxon>
        <taxon>Pucciniomycotina</taxon>
        <taxon>Pucciniomycetes</taxon>
        <taxon>Pucciniales</taxon>
        <taxon>Sphaerophragmiaceae</taxon>
        <taxon>Austropuccinia</taxon>
    </lineage>
</organism>
<dbReference type="Gene3D" id="3.30.420.10">
    <property type="entry name" value="Ribonuclease H-like superfamily/Ribonuclease H"/>
    <property type="match status" value="1"/>
</dbReference>
<dbReference type="SUPFAM" id="SSF53098">
    <property type="entry name" value="Ribonuclease H-like"/>
    <property type="match status" value="1"/>
</dbReference>
<gene>
    <name evidence="1" type="ORF">O181_009870</name>
</gene>
<evidence type="ECO:0000313" key="1">
    <source>
        <dbReference type="EMBL" id="MBW0470155.1"/>
    </source>
</evidence>
<evidence type="ECO:0000313" key="2">
    <source>
        <dbReference type="Proteomes" id="UP000765509"/>
    </source>
</evidence>
<dbReference type="InterPro" id="IPR012337">
    <property type="entry name" value="RNaseH-like_sf"/>
</dbReference>
<evidence type="ECO:0008006" key="3">
    <source>
        <dbReference type="Google" id="ProtNLM"/>
    </source>
</evidence>
<name>A0A9Q3GKB9_9BASI</name>
<accession>A0A9Q3GKB9</accession>